<dbReference type="AlphaFoldDB" id="A0A084H1I8"/>
<dbReference type="Gene3D" id="3.90.25.10">
    <property type="entry name" value="UDP-galactose 4-epimerase, domain 1"/>
    <property type="match status" value="1"/>
</dbReference>
<dbReference type="Pfam" id="PF01370">
    <property type="entry name" value="Epimerase"/>
    <property type="match status" value="1"/>
</dbReference>
<dbReference type="RefSeq" id="WP_029565132.1">
    <property type="nucleotide sequence ID" value="NZ_JNVC02000001.1"/>
</dbReference>
<dbReference type="EMBL" id="JNVC02000001">
    <property type="protein sequence ID" value="KEZ53450.1"/>
    <property type="molecule type" value="Genomic_DNA"/>
</dbReference>
<dbReference type="Proteomes" id="UP000028549">
    <property type="component" value="Unassembled WGS sequence"/>
</dbReference>
<organism evidence="3 4">
    <name type="scientific">Metabacillus indicus</name>
    <name type="common">Bacillus indicus</name>
    <dbReference type="NCBI Taxonomy" id="246786"/>
    <lineage>
        <taxon>Bacteria</taxon>
        <taxon>Bacillati</taxon>
        <taxon>Bacillota</taxon>
        <taxon>Bacilli</taxon>
        <taxon>Bacillales</taxon>
        <taxon>Bacillaceae</taxon>
        <taxon>Metabacillus</taxon>
    </lineage>
</organism>
<feature type="domain" description="NAD-dependent epimerase/dehydratase" evidence="2">
    <location>
        <begin position="5"/>
        <end position="208"/>
    </location>
</feature>
<dbReference type="STRING" id="246786.GS18_0200175"/>
<proteinExistence type="inferred from homology"/>
<reference evidence="3 4" key="1">
    <citation type="journal article" date="2005" name="Int. J. Syst. Evol. Microbiol.">
        <title>Bacillus cibi sp. nov., isolated from jeotgal, a traditional Korean fermented seafood.</title>
        <authorList>
            <person name="Yoon J.H."/>
            <person name="Lee C.H."/>
            <person name="Oh T.K."/>
        </authorList>
    </citation>
    <scope>NUCLEOTIDE SEQUENCE [LARGE SCALE GENOMIC DNA]</scope>
    <source>
        <strain evidence="3 4">DSM 16189</strain>
    </source>
</reference>
<evidence type="ECO:0000259" key="2">
    <source>
        <dbReference type="Pfam" id="PF01370"/>
    </source>
</evidence>
<keyword evidence="4" id="KW-1185">Reference proteome</keyword>
<name>A0A084H1I8_METID</name>
<sequence>MKKAFIAGTLQFVGFSLCSRLLEEGVCVDGISNDYEDELEQRVAEEKLMMIGRNALFQSVESVPKEKEHDLIFCCIQDPADKESRIHENLLKECASLSLTHKIPLVLISSMEVYGENQLVIDKNTVPAPTTINGAAHLKQEQTLKKLFNQSGLLKIIRFPGLYGPWQPKSGSIHKRIVASLTGGSPVQDEREERRDLLYIEDAVNALIELSKLETFTGDTVHLSSGKENQWREAAMLLNEKKESGIACKVSEDIKYTVRSSVSLKEGLSAQTEWIRQNLYIFQSL</sequence>
<dbReference type="InterPro" id="IPR001509">
    <property type="entry name" value="Epimerase_deHydtase"/>
</dbReference>
<evidence type="ECO:0000256" key="1">
    <source>
        <dbReference type="ARBA" id="ARBA00007637"/>
    </source>
</evidence>
<dbReference type="SUPFAM" id="SSF51735">
    <property type="entry name" value="NAD(P)-binding Rossmann-fold domains"/>
    <property type="match status" value="1"/>
</dbReference>
<gene>
    <name evidence="3" type="ORF">GS18_0200175</name>
</gene>
<comment type="caution">
    <text evidence="3">The sequence shown here is derived from an EMBL/GenBank/DDBJ whole genome shotgun (WGS) entry which is preliminary data.</text>
</comment>
<dbReference type="PANTHER" id="PTHR43000">
    <property type="entry name" value="DTDP-D-GLUCOSE 4,6-DEHYDRATASE-RELATED"/>
    <property type="match status" value="1"/>
</dbReference>
<comment type="similarity">
    <text evidence="1">Belongs to the NAD(P)-dependent epimerase/dehydratase family.</text>
</comment>
<dbReference type="InterPro" id="IPR036291">
    <property type="entry name" value="NAD(P)-bd_dom_sf"/>
</dbReference>
<accession>A0A084H1I8</accession>
<protein>
    <recommendedName>
        <fullName evidence="2">NAD-dependent epimerase/dehydratase domain-containing protein</fullName>
    </recommendedName>
</protein>
<evidence type="ECO:0000313" key="4">
    <source>
        <dbReference type="Proteomes" id="UP000028549"/>
    </source>
</evidence>
<evidence type="ECO:0000313" key="3">
    <source>
        <dbReference type="EMBL" id="KEZ53450.1"/>
    </source>
</evidence>
<dbReference type="OrthoDB" id="2938417at2"/>
<dbReference type="Gene3D" id="3.40.50.720">
    <property type="entry name" value="NAD(P)-binding Rossmann-like Domain"/>
    <property type="match status" value="1"/>
</dbReference>